<reference evidence="2 3" key="1">
    <citation type="journal article" date="2023" name="Mol. Ecol. Resour.">
        <title>Chromosome-level genome assembly of a triploid poplar Populus alba 'Berolinensis'.</title>
        <authorList>
            <person name="Chen S."/>
            <person name="Yu Y."/>
            <person name="Wang X."/>
            <person name="Wang S."/>
            <person name="Zhang T."/>
            <person name="Zhou Y."/>
            <person name="He R."/>
            <person name="Meng N."/>
            <person name="Wang Y."/>
            <person name="Liu W."/>
            <person name="Liu Z."/>
            <person name="Liu J."/>
            <person name="Guo Q."/>
            <person name="Huang H."/>
            <person name="Sederoff R.R."/>
            <person name="Wang G."/>
            <person name="Qu G."/>
            <person name="Chen S."/>
        </authorList>
    </citation>
    <scope>NUCLEOTIDE SEQUENCE [LARGE SCALE GENOMIC DNA]</scope>
    <source>
        <strain evidence="2">SC-2020</strain>
    </source>
</reference>
<feature type="region of interest" description="Disordered" evidence="1">
    <location>
        <begin position="185"/>
        <end position="219"/>
    </location>
</feature>
<evidence type="ECO:0000313" key="2">
    <source>
        <dbReference type="EMBL" id="KAJ6967612.1"/>
    </source>
</evidence>
<dbReference type="AlphaFoldDB" id="A0AAD6PTW5"/>
<name>A0AAD6PTW5_9ROSI</name>
<gene>
    <name evidence="2" type="ORF">NC653_035743</name>
</gene>
<dbReference type="Proteomes" id="UP001164929">
    <property type="component" value="Chromosome 16"/>
</dbReference>
<evidence type="ECO:0000256" key="1">
    <source>
        <dbReference type="SAM" id="MobiDB-lite"/>
    </source>
</evidence>
<comment type="caution">
    <text evidence="2">The sequence shown here is derived from an EMBL/GenBank/DDBJ whole genome shotgun (WGS) entry which is preliminary data.</text>
</comment>
<proteinExistence type="predicted"/>
<sequence length="429" mass="47661">MQTSQKHRAAGIHRFYHQPVQEIDPYGLSHIQILDNNMYSDGGSQGAAISFQTDQGEFFTLESSSATAGSVNYDSPAASISSNRSPFSPQGSHSCISDPHHSPDTLYGSPLSGSSSADEDNILRQKLRELEISLLGPESDITDSGSFCFVSGGYQAESSASWDWNQMMEVIPRILEELTERAVLMDSQKEQERERRRLRDRQRRQAMSVEEREKHLARRRRNYQLRRQRAQNVRDPQVSQASLVDSDEMLMPLSNGNNQAVISVPVQSNGISDVDLDQRHGSVNAGSANSVGLEVPAHKLAKLPIRSRLNHIKHLARSLADTLDIGDSHKITADLTMTGDTTSNCTPPKPLRLNRVKHLARVLSSDVTPTTVPDRNGETRVEQNLSSGEHLMSINLPKVAQTINIEDRTSRGCYRKNIADIELDKVGEF</sequence>
<dbReference type="EMBL" id="JAQIZT010000016">
    <property type="protein sequence ID" value="KAJ6967612.1"/>
    <property type="molecule type" value="Genomic_DNA"/>
</dbReference>
<protein>
    <submittedName>
        <fullName evidence="2">Uncharacterized protein</fullName>
    </submittedName>
</protein>
<feature type="compositionally biased region" description="Polar residues" evidence="1">
    <location>
        <begin position="75"/>
        <end position="95"/>
    </location>
</feature>
<evidence type="ECO:0000313" key="3">
    <source>
        <dbReference type="Proteomes" id="UP001164929"/>
    </source>
</evidence>
<keyword evidence="3" id="KW-1185">Reference proteome</keyword>
<accession>A0AAD6PTW5</accession>
<organism evidence="2 3">
    <name type="scientific">Populus alba x Populus x berolinensis</name>
    <dbReference type="NCBI Taxonomy" id="444605"/>
    <lineage>
        <taxon>Eukaryota</taxon>
        <taxon>Viridiplantae</taxon>
        <taxon>Streptophyta</taxon>
        <taxon>Embryophyta</taxon>
        <taxon>Tracheophyta</taxon>
        <taxon>Spermatophyta</taxon>
        <taxon>Magnoliopsida</taxon>
        <taxon>eudicotyledons</taxon>
        <taxon>Gunneridae</taxon>
        <taxon>Pentapetalae</taxon>
        <taxon>rosids</taxon>
        <taxon>fabids</taxon>
        <taxon>Malpighiales</taxon>
        <taxon>Salicaceae</taxon>
        <taxon>Saliceae</taxon>
        <taxon>Populus</taxon>
    </lineage>
</organism>
<feature type="compositionally biased region" description="Basic and acidic residues" evidence="1">
    <location>
        <begin position="187"/>
        <end position="197"/>
    </location>
</feature>
<feature type="region of interest" description="Disordered" evidence="1">
    <location>
        <begin position="75"/>
        <end position="118"/>
    </location>
</feature>